<proteinExistence type="inferred from homology"/>
<name>A0A9D4XN55_PEA</name>
<evidence type="ECO:0000313" key="7">
    <source>
        <dbReference type="EMBL" id="KAI5424271.1"/>
    </source>
</evidence>
<keyword evidence="2" id="KW-0677">Repeat</keyword>
<protein>
    <recommendedName>
        <fullName evidence="6">Kinesin motor domain-containing protein</fullName>
    </recommendedName>
</protein>
<dbReference type="SUPFAM" id="SSF50978">
    <property type="entry name" value="WD40 repeat-like"/>
    <property type="match status" value="1"/>
</dbReference>
<dbReference type="GO" id="GO:0030515">
    <property type="term" value="F:snoRNA binding"/>
    <property type="evidence" value="ECO:0007669"/>
    <property type="project" value="TreeGrafter"/>
</dbReference>
<keyword evidence="1 4" id="KW-0853">WD repeat</keyword>
<feature type="domain" description="Kinesin motor" evidence="6">
    <location>
        <begin position="1"/>
        <end position="168"/>
    </location>
</feature>
<dbReference type="Gramene" id="Psat03G0045900-T1">
    <property type="protein sequence ID" value="KAI5424271.1"/>
    <property type="gene ID" value="KIW84_030459"/>
</dbReference>
<comment type="similarity">
    <text evidence="5">Belongs to the TRAFAC class myosin-kinesin ATPase superfamily. Kinesin family.</text>
</comment>
<dbReference type="Pfam" id="PF00225">
    <property type="entry name" value="Kinesin"/>
    <property type="match status" value="1"/>
</dbReference>
<sequence>MEIKQSSEGYHHVPGVVEAKVDNICDVWNVLQTGSNAGAIGSNNVNEQSTRSHCLLRVTVVGESLINGHKLPVLCMDISSDEDLIVTGSANKYKDLGFGFWHADKFEQLLTLEGHHADIWCLVVSSRGDFIVIGSHDRSIRHWDRTEEQFFIEEAKLRGLKEKNQQRL</sequence>
<dbReference type="GO" id="GO:0007018">
    <property type="term" value="P:microtubule-based movement"/>
    <property type="evidence" value="ECO:0007669"/>
    <property type="project" value="InterPro"/>
</dbReference>
<dbReference type="GO" id="GO:0034388">
    <property type="term" value="C:Pwp2p-containing subcomplex of 90S preribosome"/>
    <property type="evidence" value="ECO:0007669"/>
    <property type="project" value="TreeGrafter"/>
</dbReference>
<comment type="caution">
    <text evidence="7">The sequence shown here is derived from an EMBL/GenBank/DDBJ whole genome shotgun (WGS) entry which is preliminary data.</text>
</comment>
<dbReference type="PANTHER" id="PTHR19853">
    <property type="entry name" value="WD REPEAT CONTAINING PROTEIN 3 WDR3"/>
    <property type="match status" value="1"/>
</dbReference>
<dbReference type="GO" id="GO:0030490">
    <property type="term" value="P:maturation of SSU-rRNA"/>
    <property type="evidence" value="ECO:0007669"/>
    <property type="project" value="TreeGrafter"/>
</dbReference>
<dbReference type="GO" id="GO:0003777">
    <property type="term" value="F:microtubule motor activity"/>
    <property type="evidence" value="ECO:0007669"/>
    <property type="project" value="InterPro"/>
</dbReference>
<dbReference type="SUPFAM" id="SSF52540">
    <property type="entry name" value="P-loop containing nucleoside triphosphate hydrolases"/>
    <property type="match status" value="1"/>
</dbReference>
<evidence type="ECO:0000256" key="2">
    <source>
        <dbReference type="ARBA" id="ARBA00022737"/>
    </source>
</evidence>
<dbReference type="PROSITE" id="PS50294">
    <property type="entry name" value="WD_REPEATS_REGION"/>
    <property type="match status" value="1"/>
</dbReference>
<dbReference type="InterPro" id="IPR015943">
    <property type="entry name" value="WD40/YVTN_repeat-like_dom_sf"/>
</dbReference>
<organism evidence="7 8">
    <name type="scientific">Pisum sativum</name>
    <name type="common">Garden pea</name>
    <name type="synonym">Lathyrus oleraceus</name>
    <dbReference type="NCBI Taxonomy" id="3888"/>
    <lineage>
        <taxon>Eukaryota</taxon>
        <taxon>Viridiplantae</taxon>
        <taxon>Streptophyta</taxon>
        <taxon>Embryophyta</taxon>
        <taxon>Tracheophyta</taxon>
        <taxon>Spermatophyta</taxon>
        <taxon>Magnoliopsida</taxon>
        <taxon>eudicotyledons</taxon>
        <taxon>Gunneridae</taxon>
        <taxon>Pentapetalae</taxon>
        <taxon>rosids</taxon>
        <taxon>fabids</taxon>
        <taxon>Fabales</taxon>
        <taxon>Fabaceae</taxon>
        <taxon>Papilionoideae</taxon>
        <taxon>50 kb inversion clade</taxon>
        <taxon>NPAAA clade</taxon>
        <taxon>Hologalegina</taxon>
        <taxon>IRL clade</taxon>
        <taxon>Fabeae</taxon>
        <taxon>Lathyrus</taxon>
    </lineage>
</organism>
<evidence type="ECO:0000256" key="3">
    <source>
        <dbReference type="ARBA" id="ARBA00023175"/>
    </source>
</evidence>
<dbReference type="Pfam" id="PF00400">
    <property type="entry name" value="WD40"/>
    <property type="match status" value="1"/>
</dbReference>
<evidence type="ECO:0000256" key="4">
    <source>
        <dbReference type="PROSITE-ProRule" id="PRU00221"/>
    </source>
</evidence>
<reference evidence="7 8" key="1">
    <citation type="journal article" date="2022" name="Nat. Genet.">
        <title>Improved pea reference genome and pan-genome highlight genomic features and evolutionary characteristics.</title>
        <authorList>
            <person name="Yang T."/>
            <person name="Liu R."/>
            <person name="Luo Y."/>
            <person name="Hu S."/>
            <person name="Wang D."/>
            <person name="Wang C."/>
            <person name="Pandey M.K."/>
            <person name="Ge S."/>
            <person name="Xu Q."/>
            <person name="Li N."/>
            <person name="Li G."/>
            <person name="Huang Y."/>
            <person name="Saxena R.K."/>
            <person name="Ji Y."/>
            <person name="Li M."/>
            <person name="Yan X."/>
            <person name="He Y."/>
            <person name="Liu Y."/>
            <person name="Wang X."/>
            <person name="Xiang C."/>
            <person name="Varshney R.K."/>
            <person name="Ding H."/>
            <person name="Gao S."/>
            <person name="Zong X."/>
        </authorList>
    </citation>
    <scope>NUCLEOTIDE SEQUENCE [LARGE SCALE GENOMIC DNA]</scope>
    <source>
        <strain evidence="7 8">cv. Zhongwan 6</strain>
    </source>
</reference>
<dbReference type="InterPro" id="IPR001752">
    <property type="entry name" value="Kinesin_motor_dom"/>
</dbReference>
<keyword evidence="3" id="KW-0505">Motor protein</keyword>
<evidence type="ECO:0000313" key="8">
    <source>
        <dbReference type="Proteomes" id="UP001058974"/>
    </source>
</evidence>
<dbReference type="PROSITE" id="PS50082">
    <property type="entry name" value="WD_REPEATS_2"/>
    <property type="match status" value="1"/>
</dbReference>
<evidence type="ECO:0000256" key="1">
    <source>
        <dbReference type="ARBA" id="ARBA00022574"/>
    </source>
</evidence>
<gene>
    <name evidence="7" type="ORF">KIW84_030459</name>
</gene>
<dbReference type="SMART" id="SM00320">
    <property type="entry name" value="WD40"/>
    <property type="match status" value="2"/>
</dbReference>
<keyword evidence="8" id="KW-1185">Reference proteome</keyword>
<dbReference type="EMBL" id="JAMSHJ010000003">
    <property type="protein sequence ID" value="KAI5424271.1"/>
    <property type="molecule type" value="Genomic_DNA"/>
</dbReference>
<dbReference type="Gene3D" id="2.130.10.10">
    <property type="entry name" value="YVTN repeat-like/Quinoprotein amine dehydrogenase"/>
    <property type="match status" value="1"/>
</dbReference>
<dbReference type="PANTHER" id="PTHR19853:SF0">
    <property type="entry name" value="WD REPEAT-CONTAINING PROTEIN 3"/>
    <property type="match status" value="1"/>
</dbReference>
<dbReference type="InterPro" id="IPR051570">
    <property type="entry name" value="TBC1_cilium_biogenesis"/>
</dbReference>
<dbReference type="Gene3D" id="3.40.850.10">
    <property type="entry name" value="Kinesin motor domain"/>
    <property type="match status" value="1"/>
</dbReference>
<dbReference type="InterPro" id="IPR001680">
    <property type="entry name" value="WD40_rpt"/>
</dbReference>
<comment type="caution">
    <text evidence="5">Lacks conserved residue(s) required for the propagation of feature annotation.</text>
</comment>
<dbReference type="InterPro" id="IPR027417">
    <property type="entry name" value="P-loop_NTPase"/>
</dbReference>
<accession>A0A9D4XN55</accession>
<dbReference type="InterPro" id="IPR036961">
    <property type="entry name" value="Kinesin_motor_dom_sf"/>
</dbReference>
<dbReference type="AlphaFoldDB" id="A0A9D4XN55"/>
<dbReference type="GO" id="GO:0005524">
    <property type="term" value="F:ATP binding"/>
    <property type="evidence" value="ECO:0007669"/>
    <property type="project" value="InterPro"/>
</dbReference>
<evidence type="ECO:0000256" key="5">
    <source>
        <dbReference type="PROSITE-ProRule" id="PRU00283"/>
    </source>
</evidence>
<dbReference type="GO" id="GO:0008017">
    <property type="term" value="F:microtubule binding"/>
    <property type="evidence" value="ECO:0007669"/>
    <property type="project" value="InterPro"/>
</dbReference>
<evidence type="ECO:0000259" key="6">
    <source>
        <dbReference type="PROSITE" id="PS50067"/>
    </source>
</evidence>
<dbReference type="InterPro" id="IPR036322">
    <property type="entry name" value="WD40_repeat_dom_sf"/>
</dbReference>
<dbReference type="PROSITE" id="PS50067">
    <property type="entry name" value="KINESIN_MOTOR_2"/>
    <property type="match status" value="1"/>
</dbReference>
<feature type="repeat" description="WD" evidence="4">
    <location>
        <begin position="112"/>
        <end position="144"/>
    </location>
</feature>
<dbReference type="Proteomes" id="UP001058974">
    <property type="component" value="Chromosome 3"/>
</dbReference>
<dbReference type="GO" id="GO:0032040">
    <property type="term" value="C:small-subunit processome"/>
    <property type="evidence" value="ECO:0007669"/>
    <property type="project" value="TreeGrafter"/>
</dbReference>